<protein>
    <submittedName>
        <fullName evidence="2">Uncharacterized protein</fullName>
    </submittedName>
</protein>
<evidence type="ECO:0000313" key="2">
    <source>
        <dbReference type="EMBL" id="BDD86243.1"/>
    </source>
</evidence>
<evidence type="ECO:0000313" key="3">
    <source>
        <dbReference type="Proteomes" id="UP000830055"/>
    </source>
</evidence>
<proteinExistence type="predicted"/>
<name>A0ABN6M035_9BACT</name>
<accession>A0ABN6M035</accession>
<reference evidence="2 3" key="1">
    <citation type="submission" date="2022-01" db="EMBL/GenBank/DDBJ databases">
        <title>Desulfofustis limnae sp. nov., a novel mesophilic sulfate-reducing bacterium isolated from marsh soil.</title>
        <authorList>
            <person name="Watanabe M."/>
            <person name="Takahashi A."/>
            <person name="Kojima H."/>
            <person name="Fukui M."/>
        </authorList>
    </citation>
    <scope>NUCLEOTIDE SEQUENCE [LARGE SCALE GENOMIC DNA]</scope>
    <source>
        <strain evidence="2 3">PPLL</strain>
    </source>
</reference>
<dbReference type="Proteomes" id="UP000830055">
    <property type="component" value="Chromosome"/>
</dbReference>
<feature type="transmembrane region" description="Helical" evidence="1">
    <location>
        <begin position="6"/>
        <end position="30"/>
    </location>
</feature>
<dbReference type="EMBL" id="AP025516">
    <property type="protein sequence ID" value="BDD86243.1"/>
    <property type="molecule type" value="Genomic_DNA"/>
</dbReference>
<organism evidence="2 3">
    <name type="scientific">Desulfofustis limnaeus</name>
    <dbReference type="NCBI Taxonomy" id="2740163"/>
    <lineage>
        <taxon>Bacteria</taxon>
        <taxon>Pseudomonadati</taxon>
        <taxon>Thermodesulfobacteriota</taxon>
        <taxon>Desulfobulbia</taxon>
        <taxon>Desulfobulbales</taxon>
        <taxon>Desulfocapsaceae</taxon>
        <taxon>Desulfofustis</taxon>
    </lineage>
</organism>
<keyword evidence="1" id="KW-1133">Transmembrane helix</keyword>
<sequence>MNEPAPPLTIIGVPVKAAVVLTVFLFSLLFEVPATWRTVLTSPPDRHTALWLHATKSKTPETELVVTAEMLDRVTREMATRQVQDHEQTTSESDRAYLYYVELASGGSLVVPHLTIQPDRLILTSASGIRTEIPREAVTTIRRLAPTTDRP</sequence>
<keyword evidence="3" id="KW-1185">Reference proteome</keyword>
<dbReference type="RefSeq" id="WP_284153337.1">
    <property type="nucleotide sequence ID" value="NZ_AP025516.1"/>
</dbReference>
<gene>
    <name evidence="2" type="ORF">DPPLL_06080</name>
</gene>
<evidence type="ECO:0000256" key="1">
    <source>
        <dbReference type="SAM" id="Phobius"/>
    </source>
</evidence>
<keyword evidence="1" id="KW-0812">Transmembrane</keyword>
<keyword evidence="1" id="KW-0472">Membrane</keyword>